<feature type="region of interest" description="Disordered" evidence="1">
    <location>
        <begin position="1"/>
        <end position="23"/>
    </location>
</feature>
<protein>
    <submittedName>
        <fullName evidence="2">Uncharacterized protein</fullName>
    </submittedName>
</protein>
<organism evidence="2 3">
    <name type="scientific">Datura stramonium</name>
    <name type="common">Jimsonweed</name>
    <name type="synonym">Common thornapple</name>
    <dbReference type="NCBI Taxonomy" id="4076"/>
    <lineage>
        <taxon>Eukaryota</taxon>
        <taxon>Viridiplantae</taxon>
        <taxon>Streptophyta</taxon>
        <taxon>Embryophyta</taxon>
        <taxon>Tracheophyta</taxon>
        <taxon>Spermatophyta</taxon>
        <taxon>Magnoliopsida</taxon>
        <taxon>eudicotyledons</taxon>
        <taxon>Gunneridae</taxon>
        <taxon>Pentapetalae</taxon>
        <taxon>asterids</taxon>
        <taxon>lamiids</taxon>
        <taxon>Solanales</taxon>
        <taxon>Solanaceae</taxon>
        <taxon>Solanoideae</taxon>
        <taxon>Datureae</taxon>
        <taxon>Datura</taxon>
    </lineage>
</organism>
<gene>
    <name evidence="2" type="ORF">HAX54_041191</name>
</gene>
<dbReference type="EMBL" id="JACEIK010000592">
    <property type="protein sequence ID" value="MCD7459527.1"/>
    <property type="molecule type" value="Genomic_DNA"/>
</dbReference>
<dbReference type="Proteomes" id="UP000823775">
    <property type="component" value="Unassembled WGS sequence"/>
</dbReference>
<feature type="non-terminal residue" evidence="2">
    <location>
        <position position="60"/>
    </location>
</feature>
<evidence type="ECO:0000313" key="3">
    <source>
        <dbReference type="Proteomes" id="UP000823775"/>
    </source>
</evidence>
<accession>A0ABS8SLA2</accession>
<sequence length="60" mass="7017">MNSSNNEERKDEGEKSKQHEKACEKKIIVENEKIEAILVEMSNEKKVIKLLQGIVKKYKE</sequence>
<evidence type="ECO:0000313" key="2">
    <source>
        <dbReference type="EMBL" id="MCD7459527.1"/>
    </source>
</evidence>
<comment type="caution">
    <text evidence="2">The sequence shown here is derived from an EMBL/GenBank/DDBJ whole genome shotgun (WGS) entry which is preliminary data.</text>
</comment>
<reference evidence="2 3" key="1">
    <citation type="journal article" date="2021" name="BMC Genomics">
        <title>Datura genome reveals duplications of psychoactive alkaloid biosynthetic genes and high mutation rate following tissue culture.</title>
        <authorList>
            <person name="Rajewski A."/>
            <person name="Carter-House D."/>
            <person name="Stajich J."/>
            <person name="Litt A."/>
        </authorList>
    </citation>
    <scope>NUCLEOTIDE SEQUENCE [LARGE SCALE GENOMIC DNA]</scope>
    <source>
        <strain evidence="2">AR-01</strain>
    </source>
</reference>
<proteinExistence type="predicted"/>
<evidence type="ECO:0000256" key="1">
    <source>
        <dbReference type="SAM" id="MobiDB-lite"/>
    </source>
</evidence>
<name>A0ABS8SLA2_DATST</name>
<keyword evidence="3" id="KW-1185">Reference proteome</keyword>